<dbReference type="InterPro" id="IPR020603">
    <property type="entry name" value="MraZ_dom"/>
</dbReference>
<dbReference type="CDD" id="cd16320">
    <property type="entry name" value="MraZ_N"/>
    <property type="match status" value="1"/>
</dbReference>
<sequence>MFLGTHMQKLDDKGRLILPAKFREELSPGLVLTRGQENCLTLFPTTEFEAEHARIQNAPKTNKEARDYQRVFLSAAFADQPDKQGRITVPNILRQYASLDREVAVIGMGNRVEIWDAPTWEDYLVGAQQAFAEREEEVIPGVI</sequence>
<dbReference type="HAMAP" id="MF_01008">
    <property type="entry name" value="MraZ"/>
    <property type="match status" value="1"/>
</dbReference>
<dbReference type="Pfam" id="PF02381">
    <property type="entry name" value="MraZ"/>
    <property type="match status" value="2"/>
</dbReference>
<keyword evidence="2 7" id="KW-0963">Cytoplasm</keyword>
<dbReference type="GO" id="GO:0051301">
    <property type="term" value="P:cell division"/>
    <property type="evidence" value="ECO:0007669"/>
    <property type="project" value="UniProtKB-KW"/>
</dbReference>
<dbReference type="KEGG" id="bly:A2T55_10680"/>
<dbReference type="Proteomes" id="UP000031488">
    <property type="component" value="Unassembled WGS sequence"/>
</dbReference>
<dbReference type="GO" id="GO:0009295">
    <property type="term" value="C:nucleoid"/>
    <property type="evidence" value="ECO:0007669"/>
    <property type="project" value="UniProtKB-SubCell"/>
</dbReference>
<evidence type="ECO:0000256" key="6">
    <source>
        <dbReference type="ARBA" id="ARBA00023163"/>
    </source>
</evidence>
<dbReference type="AlphaFoldDB" id="A0A0B9AQ03"/>
<dbReference type="InterPro" id="IPR003444">
    <property type="entry name" value="MraZ"/>
</dbReference>
<keyword evidence="11" id="KW-1185">Reference proteome</keyword>
<keyword evidence="3" id="KW-0677">Repeat</keyword>
<dbReference type="PANTHER" id="PTHR34701:SF1">
    <property type="entry name" value="TRANSCRIPTIONAL REGULATOR MRAZ"/>
    <property type="match status" value="1"/>
</dbReference>
<dbReference type="InterPro" id="IPR037914">
    <property type="entry name" value="SpoVT-AbrB_sf"/>
</dbReference>
<dbReference type="STRING" id="1703.BLSMQ_2351"/>
<comment type="subunit">
    <text evidence="7">Forms oligomers.</text>
</comment>
<dbReference type="GO" id="GO:2000143">
    <property type="term" value="P:negative regulation of DNA-templated transcription initiation"/>
    <property type="evidence" value="ECO:0007669"/>
    <property type="project" value="TreeGrafter"/>
</dbReference>
<dbReference type="OrthoDB" id="9807753at2"/>
<evidence type="ECO:0000259" key="8">
    <source>
        <dbReference type="PROSITE" id="PS51740"/>
    </source>
</evidence>
<dbReference type="PATRIC" id="fig|1703.6.peg.1228"/>
<keyword evidence="4 7" id="KW-0805">Transcription regulation</keyword>
<accession>A0A142NPC5</accession>
<keyword evidence="9" id="KW-0131">Cell cycle</keyword>
<dbReference type="InterPro" id="IPR035644">
    <property type="entry name" value="MraZ_C"/>
</dbReference>
<dbReference type="RefSeq" id="WP_039208349.1">
    <property type="nucleotide sequence ID" value="NZ_CP014869.1"/>
</dbReference>
<dbReference type="PROSITE" id="PS51740">
    <property type="entry name" value="SPOVT_ABRB"/>
    <property type="match status" value="2"/>
</dbReference>
<evidence type="ECO:0000313" key="12">
    <source>
        <dbReference type="Proteomes" id="UP000075950"/>
    </source>
</evidence>
<evidence type="ECO:0000256" key="1">
    <source>
        <dbReference type="ARBA" id="ARBA00013860"/>
    </source>
</evidence>
<comment type="subcellular location">
    <subcellularLocation>
        <location evidence="7">Cytoplasm</location>
        <location evidence="7">Nucleoid</location>
    </subcellularLocation>
</comment>
<evidence type="ECO:0000256" key="5">
    <source>
        <dbReference type="ARBA" id="ARBA00023125"/>
    </source>
</evidence>
<dbReference type="Proteomes" id="UP000075950">
    <property type="component" value="Chromosome"/>
</dbReference>
<gene>
    <name evidence="7" type="primary">mraZ</name>
    <name evidence="9" type="ORF">A2T55_10680</name>
    <name evidence="10" type="ORF">AE0388_1340</name>
</gene>
<dbReference type="EMBL" id="CP014869">
    <property type="protein sequence ID" value="AMT94189.1"/>
    <property type="molecule type" value="Genomic_DNA"/>
</dbReference>
<evidence type="ECO:0000313" key="9">
    <source>
        <dbReference type="EMBL" id="AMT94189.1"/>
    </source>
</evidence>
<organism evidence="10 11">
    <name type="scientific">Brevibacterium linens</name>
    <dbReference type="NCBI Taxonomy" id="1703"/>
    <lineage>
        <taxon>Bacteria</taxon>
        <taxon>Bacillati</taxon>
        <taxon>Actinomycetota</taxon>
        <taxon>Actinomycetes</taxon>
        <taxon>Micrococcales</taxon>
        <taxon>Brevibacteriaceae</taxon>
        <taxon>Brevibacterium</taxon>
    </lineage>
</organism>
<evidence type="ECO:0000256" key="7">
    <source>
        <dbReference type="HAMAP-Rule" id="MF_01008"/>
    </source>
</evidence>
<dbReference type="NCBIfam" id="TIGR00242">
    <property type="entry name" value="division/cell wall cluster transcriptional repressor MraZ"/>
    <property type="match status" value="1"/>
</dbReference>
<evidence type="ECO:0000256" key="3">
    <source>
        <dbReference type="ARBA" id="ARBA00022737"/>
    </source>
</evidence>
<evidence type="ECO:0000313" key="11">
    <source>
        <dbReference type="Proteomes" id="UP000031488"/>
    </source>
</evidence>
<keyword evidence="9" id="KW-0132">Cell division</keyword>
<dbReference type="GO" id="GO:0005737">
    <property type="term" value="C:cytoplasm"/>
    <property type="evidence" value="ECO:0007669"/>
    <property type="project" value="UniProtKB-UniRule"/>
</dbReference>
<evidence type="ECO:0000256" key="4">
    <source>
        <dbReference type="ARBA" id="ARBA00023015"/>
    </source>
</evidence>
<keyword evidence="6 7" id="KW-0804">Transcription</keyword>
<feature type="domain" description="SpoVT-AbrB" evidence="8">
    <location>
        <begin position="76"/>
        <end position="119"/>
    </location>
</feature>
<dbReference type="InterPro" id="IPR038619">
    <property type="entry name" value="MraZ_sf"/>
</dbReference>
<dbReference type="SUPFAM" id="SSF89447">
    <property type="entry name" value="AbrB/MazE/MraZ-like"/>
    <property type="match status" value="1"/>
</dbReference>
<dbReference type="Gene3D" id="3.40.1550.20">
    <property type="entry name" value="Transcriptional regulator MraZ domain"/>
    <property type="match status" value="1"/>
</dbReference>
<reference evidence="10 11" key="1">
    <citation type="submission" date="2014-11" db="EMBL/GenBank/DDBJ databases">
        <title>Draft Genome Sequence of Brevibacterium linens AE038-8.</title>
        <authorList>
            <person name="Maizel D."/>
            <person name="Utturkar S.M."/>
            <person name="Brown S.D."/>
            <person name="Ferrero M."/>
            <person name="Rosen B.P."/>
        </authorList>
    </citation>
    <scope>NUCLEOTIDE SEQUENCE [LARGE SCALE GENOMIC DNA]</scope>
    <source>
        <strain evidence="10 11">AE038-8</strain>
    </source>
</reference>
<dbReference type="InterPro" id="IPR007159">
    <property type="entry name" value="SpoVT-AbrB_dom"/>
</dbReference>
<evidence type="ECO:0000256" key="2">
    <source>
        <dbReference type="ARBA" id="ARBA00022490"/>
    </source>
</evidence>
<comment type="similarity">
    <text evidence="7">Belongs to the MraZ family.</text>
</comment>
<accession>A0A0B9AQ03</accession>
<feature type="domain" description="SpoVT-AbrB" evidence="8">
    <location>
        <begin position="5"/>
        <end position="47"/>
    </location>
</feature>
<protein>
    <recommendedName>
        <fullName evidence="1 7">Transcriptional regulator MraZ</fullName>
    </recommendedName>
</protein>
<dbReference type="GO" id="GO:0003700">
    <property type="term" value="F:DNA-binding transcription factor activity"/>
    <property type="evidence" value="ECO:0007669"/>
    <property type="project" value="UniProtKB-UniRule"/>
</dbReference>
<keyword evidence="5 7" id="KW-0238">DNA-binding</keyword>
<dbReference type="EMBL" id="JTJZ01000017">
    <property type="protein sequence ID" value="KHS52937.1"/>
    <property type="molecule type" value="Genomic_DNA"/>
</dbReference>
<proteinExistence type="inferred from homology"/>
<dbReference type="GO" id="GO:0000976">
    <property type="term" value="F:transcription cis-regulatory region binding"/>
    <property type="evidence" value="ECO:0007669"/>
    <property type="project" value="TreeGrafter"/>
</dbReference>
<reference evidence="9" key="2">
    <citation type="submission" date="2016-03" db="EMBL/GenBank/DDBJ databases">
        <authorList>
            <person name="Zhu Y."/>
            <person name="Sun C."/>
        </authorList>
    </citation>
    <scope>NUCLEOTIDE SEQUENCE</scope>
    <source>
        <strain evidence="9">BS258</strain>
    </source>
</reference>
<dbReference type="CDD" id="cd16321">
    <property type="entry name" value="MraZ_C"/>
    <property type="match status" value="1"/>
</dbReference>
<evidence type="ECO:0000313" key="10">
    <source>
        <dbReference type="EMBL" id="KHS52937.1"/>
    </source>
</evidence>
<dbReference type="PANTHER" id="PTHR34701">
    <property type="entry name" value="TRANSCRIPTIONAL REGULATOR MRAZ"/>
    <property type="match status" value="1"/>
</dbReference>
<name>A0A0B9AQ03_BRELN</name>
<dbReference type="InterPro" id="IPR035642">
    <property type="entry name" value="MraZ_N"/>
</dbReference>
<reference evidence="12" key="3">
    <citation type="submission" date="2016-03" db="EMBL/GenBank/DDBJ databases">
        <authorList>
            <person name="Ploux O."/>
        </authorList>
    </citation>
    <scope>NUCLEOTIDE SEQUENCE [LARGE SCALE GENOMIC DNA]</scope>
    <source>
        <strain evidence="12">BS258</strain>
    </source>
</reference>